<dbReference type="Proteomes" id="UP000265875">
    <property type="component" value="Unassembled WGS sequence"/>
</dbReference>
<evidence type="ECO:0008006" key="4">
    <source>
        <dbReference type="Google" id="ProtNLM"/>
    </source>
</evidence>
<gene>
    <name evidence="2" type="ORF">D0894_06010</name>
</gene>
<feature type="transmembrane region" description="Helical" evidence="1">
    <location>
        <begin position="7"/>
        <end position="26"/>
    </location>
</feature>
<name>A0A399MDJ3_9PSED</name>
<reference evidence="2 3" key="1">
    <citation type="submission" date="2018-08" db="EMBL/GenBank/DDBJ databases">
        <title>Draft genome sequence of the cyanotroph, Pseudomonas monteilii BCN3.</title>
        <authorList>
            <person name="Jones L.B."/>
            <person name="Kunz D.A."/>
        </authorList>
    </citation>
    <scope>NUCLEOTIDE SEQUENCE [LARGE SCALE GENOMIC DNA]</scope>
    <source>
        <strain evidence="2 3">BCN3</strain>
    </source>
</reference>
<dbReference type="RefSeq" id="WP_119369094.1">
    <property type="nucleotide sequence ID" value="NZ_QWLL01000012.1"/>
</dbReference>
<evidence type="ECO:0000313" key="2">
    <source>
        <dbReference type="EMBL" id="RII79139.1"/>
    </source>
</evidence>
<keyword evidence="1" id="KW-0472">Membrane</keyword>
<keyword evidence="1" id="KW-0812">Transmembrane</keyword>
<accession>A0A399MDJ3</accession>
<comment type="caution">
    <text evidence="2">The sequence shown here is derived from an EMBL/GenBank/DDBJ whole genome shotgun (WGS) entry which is preliminary data.</text>
</comment>
<dbReference type="EMBL" id="QWLL01000012">
    <property type="protein sequence ID" value="RII79139.1"/>
    <property type="molecule type" value="Genomic_DNA"/>
</dbReference>
<sequence length="175" mass="20559">MEFMKELAQSGVLAVLVAFIGLIFTYNNSRSLAKQSEANAIVTSMEKILQEIADENYKFWRDVTERNEEHEAKCRLFQAYVFYRCNLLEDKSAHLNRKCQSWFHDHIDHRGFERKTTKIIGNIRDKSTYNSENPDLVKDKFSRVLFINNETIKLYGVMHELTQSRYATNSETFSV</sequence>
<organism evidence="2 3">
    <name type="scientific">Pseudomonas monteilii</name>
    <dbReference type="NCBI Taxonomy" id="76759"/>
    <lineage>
        <taxon>Bacteria</taxon>
        <taxon>Pseudomonadati</taxon>
        <taxon>Pseudomonadota</taxon>
        <taxon>Gammaproteobacteria</taxon>
        <taxon>Pseudomonadales</taxon>
        <taxon>Pseudomonadaceae</taxon>
        <taxon>Pseudomonas</taxon>
    </lineage>
</organism>
<evidence type="ECO:0000256" key="1">
    <source>
        <dbReference type="SAM" id="Phobius"/>
    </source>
</evidence>
<proteinExistence type="predicted"/>
<dbReference type="AlphaFoldDB" id="A0A399MDJ3"/>
<keyword evidence="1" id="KW-1133">Transmembrane helix</keyword>
<protein>
    <recommendedName>
        <fullName evidence="4">DUF4760 domain-containing protein</fullName>
    </recommendedName>
</protein>
<evidence type="ECO:0000313" key="3">
    <source>
        <dbReference type="Proteomes" id="UP000265875"/>
    </source>
</evidence>